<dbReference type="InterPro" id="IPR000519">
    <property type="entry name" value="P_trefoil_dom"/>
</dbReference>
<dbReference type="VEuPathDB" id="CryptoDB:Vbra_11087"/>
<dbReference type="Gene3D" id="2.60.40.760">
    <property type="entry name" value="Expansin, cellulose-binding-like domain"/>
    <property type="match status" value="1"/>
</dbReference>
<keyword evidence="1 2" id="KW-1015">Disulfide bond</keyword>
<accession>A0A0G4EAN4</accession>
<dbReference type="SUPFAM" id="SSF50685">
    <property type="entry name" value="Barwin-like endoglucanases"/>
    <property type="match status" value="1"/>
</dbReference>
<keyword evidence="6" id="KW-1185">Reference proteome</keyword>
<proteinExistence type="predicted"/>
<feature type="chain" id="PRO_5005187472" description="P-type domain-containing protein" evidence="3">
    <location>
        <begin position="19"/>
        <end position="318"/>
    </location>
</feature>
<dbReference type="EMBL" id="CDMY01000098">
    <property type="protein sequence ID" value="CEL92703.1"/>
    <property type="molecule type" value="Genomic_DNA"/>
</dbReference>
<dbReference type="PROSITE" id="PS51448">
    <property type="entry name" value="P_TREFOIL_2"/>
    <property type="match status" value="1"/>
</dbReference>
<evidence type="ECO:0000256" key="3">
    <source>
        <dbReference type="SAM" id="SignalP"/>
    </source>
</evidence>
<sequence length="318" mass="35253">MGLSILVTVAFIGSLVEGQKDVQKAKSLYKGVRLGSISHYHPLTKNARGTCHMFPEPPSGKNGVWGSVALPNVGGNTFANGKTCGMCIEAIATHTNPKGGVPGPNKKEYPPKGKVLRLFVNNACADCYYKNQLDVSVKPYNQKGLFKTWWRAVDCNPGKAGVQIIFDDASSVHYIGVQPRNMPMPAIKTEYWHRNAKKWFNLKWKAGFFQIKTSQIPGKWPKNLIKPPLKLRITSLKGEKKIINAMKIIKGRKPVPVKPKVQFKRMTAPPKKGTCKNVPVKKKKRCGNKGTGQFACKLLKCCYSAKGKGPKCYKKVKK</sequence>
<feature type="domain" description="P-type" evidence="4">
    <location>
        <begin position="273"/>
        <end position="316"/>
    </location>
</feature>
<organism evidence="5 6">
    <name type="scientific">Vitrella brassicaformis (strain CCMP3155)</name>
    <dbReference type="NCBI Taxonomy" id="1169540"/>
    <lineage>
        <taxon>Eukaryota</taxon>
        <taxon>Sar</taxon>
        <taxon>Alveolata</taxon>
        <taxon>Colpodellida</taxon>
        <taxon>Vitrellaceae</taxon>
        <taxon>Vitrella</taxon>
    </lineage>
</organism>
<dbReference type="InParanoid" id="A0A0G4EAN4"/>
<reference evidence="5 6" key="1">
    <citation type="submission" date="2014-11" db="EMBL/GenBank/DDBJ databases">
        <authorList>
            <person name="Zhu J."/>
            <person name="Qi W."/>
            <person name="Song R."/>
        </authorList>
    </citation>
    <scope>NUCLEOTIDE SEQUENCE [LARGE SCALE GENOMIC DNA]</scope>
</reference>
<feature type="signal peptide" evidence="3">
    <location>
        <begin position="1"/>
        <end position="18"/>
    </location>
</feature>
<evidence type="ECO:0000259" key="4">
    <source>
        <dbReference type="PROSITE" id="PS51448"/>
    </source>
</evidence>
<dbReference type="AlphaFoldDB" id="A0A0G4EAN4"/>
<dbReference type="CDD" id="cd22271">
    <property type="entry name" value="DPBB_EXP_N-like"/>
    <property type="match status" value="1"/>
</dbReference>
<evidence type="ECO:0000313" key="5">
    <source>
        <dbReference type="EMBL" id="CEL92703.1"/>
    </source>
</evidence>
<protein>
    <recommendedName>
        <fullName evidence="4">P-type domain-containing protein</fullName>
    </recommendedName>
</protein>
<dbReference type="Pfam" id="PF00088">
    <property type="entry name" value="Trefoil"/>
    <property type="match status" value="1"/>
</dbReference>
<evidence type="ECO:0000256" key="2">
    <source>
        <dbReference type="PROSITE-ProRule" id="PRU00779"/>
    </source>
</evidence>
<dbReference type="InterPro" id="IPR036908">
    <property type="entry name" value="RlpA-like_sf"/>
</dbReference>
<gene>
    <name evidence="5" type="ORF">Vbra_11087</name>
</gene>
<dbReference type="InterPro" id="IPR036749">
    <property type="entry name" value="Expansin_CBD_sf"/>
</dbReference>
<name>A0A0G4EAN4_VITBC</name>
<keyword evidence="3" id="KW-0732">Signal</keyword>
<feature type="disulfide bond" evidence="2">
    <location>
        <begin position="286"/>
        <end position="301"/>
    </location>
</feature>
<evidence type="ECO:0000313" key="6">
    <source>
        <dbReference type="Proteomes" id="UP000041254"/>
    </source>
</evidence>
<dbReference type="Gene3D" id="4.10.110.10">
    <property type="entry name" value="Spasmolytic Protein, domain 1"/>
    <property type="match status" value="1"/>
</dbReference>
<dbReference type="PhylomeDB" id="A0A0G4EAN4"/>
<evidence type="ECO:0000256" key="1">
    <source>
        <dbReference type="ARBA" id="ARBA00023157"/>
    </source>
</evidence>
<dbReference type="Proteomes" id="UP000041254">
    <property type="component" value="Unassembled WGS sequence"/>
</dbReference>
<dbReference type="InterPro" id="IPR044913">
    <property type="entry name" value="P_trefoil_dom_sf"/>
</dbReference>
<comment type="caution">
    <text evidence="2">Lacks conserved residue(s) required for the propagation of feature annotation.</text>
</comment>
<dbReference type="SUPFAM" id="SSF57492">
    <property type="entry name" value="Trefoil"/>
    <property type="match status" value="1"/>
</dbReference>